<dbReference type="InterPro" id="IPR000040">
    <property type="entry name" value="AML1_Runt"/>
</dbReference>
<accession>A0A672T0H0</accession>
<dbReference type="GO" id="GO:0007178">
    <property type="term" value="P:cell surface receptor protein serine/threonine kinase signaling pathway"/>
    <property type="evidence" value="ECO:0007669"/>
    <property type="project" value="UniProtKB-ARBA"/>
</dbReference>
<dbReference type="PIRSF" id="PIRSF009374">
    <property type="entry name" value="TF_Runt-rel_RUNX"/>
    <property type="match status" value="1"/>
</dbReference>
<dbReference type="Ensembl" id="ENSSGRT00000114873.1">
    <property type="protein sequence ID" value="ENSSGRP00000108118.1"/>
    <property type="gene ID" value="ENSSGRG00000053296.1"/>
</dbReference>
<feature type="binding site" evidence="7">
    <location>
        <position position="181"/>
    </location>
    <ligand>
        <name>chloride</name>
        <dbReference type="ChEBI" id="CHEBI:17996"/>
        <label>2</label>
    </ligand>
</feature>
<dbReference type="GO" id="GO:0000978">
    <property type="term" value="F:RNA polymerase II cis-regulatory region sequence-specific DNA binding"/>
    <property type="evidence" value="ECO:0007669"/>
    <property type="project" value="TreeGrafter"/>
</dbReference>
<dbReference type="AlphaFoldDB" id="A0A672T0H0"/>
<dbReference type="GO" id="GO:0005829">
    <property type="term" value="C:cytosol"/>
    <property type="evidence" value="ECO:0007669"/>
    <property type="project" value="UniProtKB-ARBA"/>
</dbReference>
<keyword evidence="2 6" id="KW-0805">Transcription regulation</keyword>
<dbReference type="InterPro" id="IPR016554">
    <property type="entry name" value="TF_Runt-rel_RUNX"/>
</dbReference>
<dbReference type="InterPro" id="IPR027384">
    <property type="entry name" value="Runx_central_dom_sf"/>
</dbReference>
<dbReference type="GO" id="GO:0002062">
    <property type="term" value="P:chondrocyte differentiation"/>
    <property type="evidence" value="ECO:0007669"/>
    <property type="project" value="TreeGrafter"/>
</dbReference>
<keyword evidence="3 6" id="KW-0238">DNA-binding</keyword>
<dbReference type="GO" id="GO:0000981">
    <property type="term" value="F:DNA-binding transcription factor activity, RNA polymerase II-specific"/>
    <property type="evidence" value="ECO:0007669"/>
    <property type="project" value="TreeGrafter"/>
</dbReference>
<dbReference type="GO" id="GO:0060429">
    <property type="term" value="P:epithelium development"/>
    <property type="evidence" value="ECO:0007669"/>
    <property type="project" value="UniProtKB-ARBA"/>
</dbReference>
<dbReference type="GO" id="GO:0005524">
    <property type="term" value="F:ATP binding"/>
    <property type="evidence" value="ECO:0007669"/>
    <property type="project" value="InterPro"/>
</dbReference>
<evidence type="ECO:0000256" key="2">
    <source>
        <dbReference type="ARBA" id="ARBA00023015"/>
    </source>
</evidence>
<evidence type="ECO:0000256" key="7">
    <source>
        <dbReference type="PIRSR" id="PIRSR009374-1"/>
    </source>
</evidence>
<dbReference type="GO" id="GO:0045669">
    <property type="term" value="P:positive regulation of osteoblast differentiation"/>
    <property type="evidence" value="ECO:0007669"/>
    <property type="project" value="UniProtKB-ARBA"/>
</dbReference>
<keyword evidence="11" id="KW-1185">Reference proteome</keyword>
<feature type="binding site" evidence="7">
    <location>
        <position position="150"/>
    </location>
    <ligand>
        <name>chloride</name>
        <dbReference type="ChEBI" id="CHEBI:17996"/>
        <label>2</label>
    </ligand>
</feature>
<feature type="binding site" evidence="7">
    <location>
        <position position="127"/>
    </location>
    <ligand>
        <name>chloride</name>
        <dbReference type="ChEBI" id="CHEBI:17996"/>
        <label>1</label>
    </ligand>
</feature>
<dbReference type="PANTHER" id="PTHR11950">
    <property type="entry name" value="RUNT RELATED"/>
    <property type="match status" value="1"/>
</dbReference>
<dbReference type="GO" id="GO:0005654">
    <property type="term" value="C:nucleoplasm"/>
    <property type="evidence" value="ECO:0007669"/>
    <property type="project" value="UniProtKB-ARBA"/>
</dbReference>
<dbReference type="InterPro" id="IPR012346">
    <property type="entry name" value="p53/RUNT-type_TF_DNA-bd_sf"/>
</dbReference>
<evidence type="ECO:0000256" key="1">
    <source>
        <dbReference type="ARBA" id="ARBA00004123"/>
    </source>
</evidence>
<dbReference type="SUPFAM" id="SSF49417">
    <property type="entry name" value="p53-like transcription factors"/>
    <property type="match status" value="1"/>
</dbReference>
<organism evidence="10 11">
    <name type="scientific">Sinocyclocheilus grahami</name>
    <name type="common">Dianchi golden-line fish</name>
    <name type="synonym">Barbus grahami</name>
    <dbReference type="NCBI Taxonomy" id="75366"/>
    <lineage>
        <taxon>Eukaryota</taxon>
        <taxon>Metazoa</taxon>
        <taxon>Chordata</taxon>
        <taxon>Craniata</taxon>
        <taxon>Vertebrata</taxon>
        <taxon>Euteleostomi</taxon>
        <taxon>Actinopterygii</taxon>
        <taxon>Neopterygii</taxon>
        <taxon>Teleostei</taxon>
        <taxon>Ostariophysi</taxon>
        <taxon>Cypriniformes</taxon>
        <taxon>Cyprinidae</taxon>
        <taxon>Cyprininae</taxon>
        <taxon>Sinocyclocheilus</taxon>
    </lineage>
</organism>
<evidence type="ECO:0000256" key="3">
    <source>
        <dbReference type="ARBA" id="ARBA00023125"/>
    </source>
</evidence>
<protein>
    <recommendedName>
        <fullName evidence="6">Runt-related transcription factor</fullName>
    </recommendedName>
</protein>
<dbReference type="GO" id="GO:0030182">
    <property type="term" value="P:neuron differentiation"/>
    <property type="evidence" value="ECO:0007669"/>
    <property type="project" value="TreeGrafter"/>
</dbReference>
<reference evidence="10" key="1">
    <citation type="submission" date="2025-08" db="UniProtKB">
        <authorList>
            <consortium name="Ensembl"/>
        </authorList>
    </citation>
    <scope>IDENTIFICATION</scope>
</reference>
<dbReference type="GO" id="GO:0009653">
    <property type="term" value="P:anatomical structure morphogenesis"/>
    <property type="evidence" value="ECO:0007669"/>
    <property type="project" value="UniProtKB-ARBA"/>
</dbReference>
<dbReference type="Proteomes" id="UP000472262">
    <property type="component" value="Unassembled WGS sequence"/>
</dbReference>
<dbReference type="Pfam" id="PF08504">
    <property type="entry name" value="RunxI"/>
    <property type="match status" value="1"/>
</dbReference>
<dbReference type="InterPro" id="IPR008967">
    <property type="entry name" value="p53-like_TF_DNA-bd_sf"/>
</dbReference>
<evidence type="ECO:0000259" key="9">
    <source>
        <dbReference type="PROSITE" id="PS51062"/>
    </source>
</evidence>
<feature type="region of interest" description="Disordered" evidence="8">
    <location>
        <begin position="18"/>
        <end position="39"/>
    </location>
</feature>
<dbReference type="GO" id="GO:0045944">
    <property type="term" value="P:positive regulation of transcription by RNA polymerase II"/>
    <property type="evidence" value="ECO:0007669"/>
    <property type="project" value="UniProtKB-ARBA"/>
</dbReference>
<feature type="compositionally biased region" description="Polar residues" evidence="8">
    <location>
        <begin position="25"/>
        <end position="34"/>
    </location>
</feature>
<dbReference type="PRINTS" id="PR00967">
    <property type="entry name" value="ONCOGENEAML1"/>
</dbReference>
<dbReference type="PANTHER" id="PTHR11950:SF40">
    <property type="entry name" value="RUNT-RELATED TRANSCRIPTION FACTOR 1"/>
    <property type="match status" value="1"/>
</dbReference>
<feature type="binding site" evidence="7">
    <location>
        <position position="123"/>
    </location>
    <ligand>
        <name>chloride</name>
        <dbReference type="ChEBI" id="CHEBI:17996"/>
        <label>1</label>
    </ligand>
</feature>
<evidence type="ECO:0000313" key="11">
    <source>
        <dbReference type="Proteomes" id="UP000472262"/>
    </source>
</evidence>
<proteinExistence type="predicted"/>
<keyword evidence="5" id="KW-0539">Nucleus</keyword>
<evidence type="ECO:0000313" key="10">
    <source>
        <dbReference type="Ensembl" id="ENSSGRP00000108118.1"/>
    </source>
</evidence>
<evidence type="ECO:0000256" key="6">
    <source>
        <dbReference type="PIRNR" id="PIRNR009374"/>
    </source>
</evidence>
<evidence type="ECO:0000256" key="5">
    <source>
        <dbReference type="ARBA" id="ARBA00023242"/>
    </source>
</evidence>
<reference evidence="10" key="2">
    <citation type="submission" date="2025-09" db="UniProtKB">
        <authorList>
            <consortium name="Ensembl"/>
        </authorList>
    </citation>
    <scope>IDENTIFICATION</scope>
</reference>
<dbReference type="GO" id="GO:0045892">
    <property type="term" value="P:negative regulation of DNA-templated transcription"/>
    <property type="evidence" value="ECO:0007669"/>
    <property type="project" value="UniProtKB-ARBA"/>
</dbReference>
<dbReference type="GO" id="GO:0030097">
    <property type="term" value="P:hemopoiesis"/>
    <property type="evidence" value="ECO:0007669"/>
    <property type="project" value="TreeGrafter"/>
</dbReference>
<dbReference type="Gene3D" id="2.60.40.720">
    <property type="match status" value="1"/>
</dbReference>
<gene>
    <name evidence="10" type="primary">LOC107555250</name>
</gene>
<dbReference type="InterPro" id="IPR013711">
    <property type="entry name" value="RunxI_C_dom"/>
</dbReference>
<evidence type="ECO:0000256" key="4">
    <source>
        <dbReference type="ARBA" id="ARBA00023163"/>
    </source>
</evidence>
<evidence type="ECO:0000256" key="8">
    <source>
        <dbReference type="SAM" id="MobiDB-lite"/>
    </source>
</evidence>
<sequence>MPSNTVLSLMQVCVSEPAPGRRFTPPSTTLSSGKMNEGLPLGAQESSGAALMGKLRMADRSMVEVLSDHPGELVRTDSPNFLCSVLPTHWRCNKTLPIAFKVVALGDIPDGTLVTVMAGNDENYSAELRNATAAIKSQVARFNDLRFVGRSGRGKSFTLTITVFTNPPQVATYQRAIKITVDGPREPRHSRQMQTSPSWSYEQSYPYLGPISTPAVHPTTPISPSRSAIHCPDLTAFTDPRMGLERSFPSLPSLPDGRFSDPRVPYPTGAFTYTPTPVTSAIGIGMSAMSSPAGRYHTYLPPAYPAGSSQAQAGPFQPGSSPYHLYYSSAAGSYQFSMMPAGGGGGERSPPRILPPCTNASTGSALLHPSLPNQSEVLVEAEGSHSSSPTSLSVEAVWRPY</sequence>
<dbReference type="PROSITE" id="PS51062">
    <property type="entry name" value="RUNT"/>
    <property type="match status" value="1"/>
</dbReference>
<keyword evidence="4 6" id="KW-0804">Transcription</keyword>
<dbReference type="Gene3D" id="4.10.770.10">
    <property type="entry name" value="Signal Protein Aml-1b, Chain A, domain 3"/>
    <property type="match status" value="1"/>
</dbReference>
<dbReference type="GO" id="GO:0001649">
    <property type="term" value="P:osteoblast differentiation"/>
    <property type="evidence" value="ECO:0007669"/>
    <property type="project" value="UniProtKB-ARBA"/>
</dbReference>
<feature type="domain" description="Runt" evidence="9">
    <location>
        <begin position="61"/>
        <end position="189"/>
    </location>
</feature>
<name>A0A672T0H0_SINGR</name>
<dbReference type="Pfam" id="PF00853">
    <property type="entry name" value="Runt"/>
    <property type="match status" value="1"/>
</dbReference>
<comment type="subcellular location">
    <subcellularLocation>
        <location evidence="1 6">Nucleus</location>
    </subcellularLocation>
</comment>
<dbReference type="InterPro" id="IPR013524">
    <property type="entry name" value="Runt_dom"/>
</dbReference>